<dbReference type="EMBL" id="JAYDCJ010000001">
    <property type="protein sequence ID" value="MEA1079526.1"/>
    <property type="molecule type" value="Genomic_DNA"/>
</dbReference>
<accession>A0ABU5NUP6</accession>
<comment type="caution">
    <text evidence="1">The sequence shown here is derived from an EMBL/GenBank/DDBJ whole genome shotgun (WGS) entry which is preliminary data.</text>
</comment>
<gene>
    <name evidence="1" type="ORF">U5822_02520</name>
</gene>
<keyword evidence="2" id="KW-1185">Reference proteome</keyword>
<evidence type="ECO:0000313" key="2">
    <source>
        <dbReference type="Proteomes" id="UP001305746"/>
    </source>
</evidence>
<dbReference type="RefSeq" id="WP_322854046.1">
    <property type="nucleotide sequence ID" value="NZ_JAYDCJ010000001.1"/>
</dbReference>
<protein>
    <submittedName>
        <fullName evidence="1">Uncharacterized protein</fullName>
    </submittedName>
</protein>
<evidence type="ECO:0000313" key="1">
    <source>
        <dbReference type="EMBL" id="MEA1079526.1"/>
    </source>
</evidence>
<reference evidence="1 2" key="1">
    <citation type="submission" date="2023-12" db="EMBL/GenBank/DDBJ databases">
        <title>Marinobacter qingdaonensis sp. nov., isolated from the intertidal sediment of Qingdao, PR China.</title>
        <authorList>
            <person name="Li Y."/>
        </authorList>
    </citation>
    <scope>NUCLEOTIDE SEQUENCE [LARGE SCALE GENOMIC DNA]</scope>
    <source>
        <strain evidence="1 2">ASW11-75</strain>
    </source>
</reference>
<sequence length="184" mass="20233">MLERVRNAGPNAAQATKDAIRSSLLSVQRKMSQRTKNGPLYSRTGELSRSFNTRTYGTDKIESVGGRVFTNSVYAPIHEYGGTIRAKRAYASLPGGPFLNIPSDQNKTAAGVMRLSPREAFNAGAFIVPINSARSKFMVLLNNKPLFWLVKSVTIKPRLEFVSTAEAEVPTLLSTITKNLDKEL</sequence>
<proteinExistence type="predicted"/>
<dbReference type="Proteomes" id="UP001305746">
    <property type="component" value="Unassembled WGS sequence"/>
</dbReference>
<organism evidence="1 2">
    <name type="scientific">Marinobacter qingdaonensis</name>
    <dbReference type="NCBI Taxonomy" id="3108486"/>
    <lineage>
        <taxon>Bacteria</taxon>
        <taxon>Pseudomonadati</taxon>
        <taxon>Pseudomonadota</taxon>
        <taxon>Gammaproteobacteria</taxon>
        <taxon>Pseudomonadales</taxon>
        <taxon>Marinobacteraceae</taxon>
        <taxon>Marinobacter</taxon>
    </lineage>
</organism>
<name>A0ABU5NUP6_9GAMM</name>